<feature type="compositionally biased region" description="Polar residues" evidence="6">
    <location>
        <begin position="60"/>
        <end position="82"/>
    </location>
</feature>
<dbReference type="InterPro" id="IPR016159">
    <property type="entry name" value="Cullin_repeat-like_dom_sf"/>
</dbReference>
<reference evidence="9 10" key="1">
    <citation type="submission" date="2024-11" db="EMBL/GenBank/DDBJ databases">
        <title>A near-complete genome assembly of Cinchona calisaya.</title>
        <authorList>
            <person name="Lian D.C."/>
            <person name="Zhao X.W."/>
            <person name="Wei L."/>
        </authorList>
    </citation>
    <scope>NUCLEOTIDE SEQUENCE [LARGE SCALE GENOMIC DNA]</scope>
    <source>
        <tissue evidence="9">Nenye</tissue>
    </source>
</reference>
<feature type="non-terminal residue" evidence="9">
    <location>
        <position position="534"/>
    </location>
</feature>
<proteinExistence type="inferred from homology"/>
<evidence type="ECO:0000256" key="4">
    <source>
        <dbReference type="ARBA" id="ARBA00022786"/>
    </source>
</evidence>
<accession>A0ABD2ZMX9</accession>
<dbReference type="FunFam" id="1.20.1310.10:FF:000030">
    <property type="entry name" value="Cullin-4"/>
    <property type="match status" value="1"/>
</dbReference>
<dbReference type="FunFam" id="1.20.1310.10:FF:000001">
    <property type="entry name" value="Cullin 3"/>
    <property type="match status" value="1"/>
</dbReference>
<evidence type="ECO:0000259" key="8">
    <source>
        <dbReference type="Pfam" id="PF00888"/>
    </source>
</evidence>
<dbReference type="AlphaFoldDB" id="A0ABD2ZMX9"/>
<keyword evidence="7" id="KW-1133">Transmembrane helix</keyword>
<protein>
    <recommendedName>
        <fullName evidence="8">Cullin N-terminal domain-containing protein</fullName>
    </recommendedName>
</protein>
<feature type="region of interest" description="Disordered" evidence="6">
    <location>
        <begin position="49"/>
        <end position="82"/>
    </location>
</feature>
<evidence type="ECO:0000256" key="2">
    <source>
        <dbReference type="ARBA" id="ARBA00006019"/>
    </source>
</evidence>
<evidence type="ECO:0000313" key="10">
    <source>
        <dbReference type="Proteomes" id="UP001630127"/>
    </source>
</evidence>
<comment type="caution">
    <text evidence="9">The sequence shown here is derived from an EMBL/GenBank/DDBJ whole genome shotgun (WGS) entry which is preliminary data.</text>
</comment>
<dbReference type="FunFam" id="1.20.1310.10:FF:000004">
    <property type="entry name" value="Cullin 4B"/>
    <property type="match status" value="1"/>
</dbReference>
<keyword evidence="5" id="KW-0832">Ubl conjugation</keyword>
<feature type="transmembrane region" description="Helical" evidence="7">
    <location>
        <begin position="24"/>
        <end position="43"/>
    </location>
</feature>
<name>A0ABD2ZMX9_9GENT</name>
<keyword evidence="7" id="KW-0472">Membrane</keyword>
<dbReference type="Pfam" id="PF00888">
    <property type="entry name" value="Cullin"/>
    <property type="match status" value="1"/>
</dbReference>
<evidence type="ECO:0000256" key="7">
    <source>
        <dbReference type="SAM" id="Phobius"/>
    </source>
</evidence>
<evidence type="ECO:0000256" key="5">
    <source>
        <dbReference type="ARBA" id="ARBA00022843"/>
    </source>
</evidence>
<keyword evidence="4" id="KW-0833">Ubl conjugation pathway</keyword>
<feature type="region of interest" description="Disordered" evidence="6">
    <location>
        <begin position="149"/>
        <end position="173"/>
    </location>
</feature>
<keyword evidence="3" id="KW-1017">Isopeptide bond</keyword>
<sequence>MISLGDECISIFIEFLRIHDRNELFKLNILNFFIFFFLSFFHVSHLSNTTNPNPHKRPSPLNTTSSSVTTSAHGGAAPQQSLFPLMRKAKSPAVAYSLDNKKNGQPPHIHFSRDINTNHTSMIDVEEEDPSILSSNVVMDPSISNFNSNAVSGGASSGTANLSRKKATPPQPQKKLVIKLLKGKPTLPSNFEEATWATLKSAINAIFLKQPDPCDLEKLYQAVNDLCLHKMGGNLYQQIEKECEAHISAALQSLVGQSEDLVVFLSLVEKCWQDFCGQMLMIRGIALYLDRTYVKQTPNVRSLWDMGLQLFRKHLCLAPEVEHKTVFGLLKMIESERLGEAVDRTLLYHLLKMFTALGIYSESFEKPFLERTSEFYAAEGVKYMQQSDVPDYLKHVEIRLHEEHERCLLYLDSSTRKPLVATAERRLLECHIVAILDKGFTMLMDGHRNEDLQRVYTLFFRVNAFESLRQALSSYIRRTGQDIVMDDEKDKDMVSSLLELKSSLDRTWEESFSKNEAFSNTIKDAFEHLINLRQ</sequence>
<dbReference type="Gene3D" id="1.20.1310.10">
    <property type="entry name" value="Cullin Repeats"/>
    <property type="match status" value="3"/>
</dbReference>
<feature type="compositionally biased region" description="Low complexity" evidence="6">
    <location>
        <begin position="149"/>
        <end position="161"/>
    </location>
</feature>
<evidence type="ECO:0000256" key="3">
    <source>
        <dbReference type="ARBA" id="ARBA00022499"/>
    </source>
</evidence>
<dbReference type="PANTHER" id="PTHR11932">
    <property type="entry name" value="CULLIN"/>
    <property type="match status" value="1"/>
</dbReference>
<gene>
    <name evidence="9" type="ORF">ACH5RR_018375</name>
</gene>
<dbReference type="SUPFAM" id="SSF74788">
    <property type="entry name" value="Cullin repeat-like"/>
    <property type="match status" value="1"/>
</dbReference>
<evidence type="ECO:0000313" key="9">
    <source>
        <dbReference type="EMBL" id="KAL3520226.1"/>
    </source>
</evidence>
<organism evidence="9 10">
    <name type="scientific">Cinchona calisaya</name>
    <dbReference type="NCBI Taxonomy" id="153742"/>
    <lineage>
        <taxon>Eukaryota</taxon>
        <taxon>Viridiplantae</taxon>
        <taxon>Streptophyta</taxon>
        <taxon>Embryophyta</taxon>
        <taxon>Tracheophyta</taxon>
        <taxon>Spermatophyta</taxon>
        <taxon>Magnoliopsida</taxon>
        <taxon>eudicotyledons</taxon>
        <taxon>Gunneridae</taxon>
        <taxon>Pentapetalae</taxon>
        <taxon>asterids</taxon>
        <taxon>lamiids</taxon>
        <taxon>Gentianales</taxon>
        <taxon>Rubiaceae</taxon>
        <taxon>Cinchonoideae</taxon>
        <taxon>Cinchoneae</taxon>
        <taxon>Cinchona</taxon>
    </lineage>
</organism>
<evidence type="ECO:0000256" key="1">
    <source>
        <dbReference type="ARBA" id="ARBA00004906"/>
    </source>
</evidence>
<comment type="pathway">
    <text evidence="1">Protein modification; protein ubiquitination.</text>
</comment>
<dbReference type="InterPro" id="IPR001373">
    <property type="entry name" value="Cullin_N"/>
</dbReference>
<keyword evidence="7" id="KW-0812">Transmembrane</keyword>
<comment type="similarity">
    <text evidence="2">Belongs to the cullin family.</text>
</comment>
<dbReference type="Proteomes" id="UP001630127">
    <property type="component" value="Unassembled WGS sequence"/>
</dbReference>
<evidence type="ECO:0000256" key="6">
    <source>
        <dbReference type="SAM" id="MobiDB-lite"/>
    </source>
</evidence>
<feature type="domain" description="Cullin N-terminal" evidence="8">
    <location>
        <begin position="196"/>
        <end position="533"/>
    </location>
</feature>
<dbReference type="InterPro" id="IPR045093">
    <property type="entry name" value="Cullin"/>
</dbReference>
<dbReference type="EMBL" id="JBJUIK010000008">
    <property type="protein sequence ID" value="KAL3520226.1"/>
    <property type="molecule type" value="Genomic_DNA"/>
</dbReference>
<keyword evidence="10" id="KW-1185">Reference proteome</keyword>